<accession>A0A813D9U0</accession>
<dbReference type="CDD" id="cd02440">
    <property type="entry name" value="AdoMet_MTases"/>
    <property type="match status" value="1"/>
</dbReference>
<feature type="compositionally biased region" description="Basic and acidic residues" evidence="9">
    <location>
        <begin position="1219"/>
        <end position="1231"/>
    </location>
</feature>
<dbReference type="PANTHER" id="PTHR10366:SF564">
    <property type="entry name" value="STEROL-4-ALPHA-CARBOXYLATE 3-DEHYDROGENASE, DECARBOXYLATING"/>
    <property type="match status" value="1"/>
</dbReference>
<feature type="region of interest" description="Disordered" evidence="9">
    <location>
        <begin position="920"/>
        <end position="957"/>
    </location>
</feature>
<comment type="subcellular location">
    <subcellularLocation>
        <location evidence="1">Membrane</location>
        <topology evidence="1">Multi-pass membrane protein</topology>
    </subcellularLocation>
</comment>
<keyword evidence="8" id="KW-0175">Coiled coil</keyword>
<dbReference type="SUPFAM" id="SSF161111">
    <property type="entry name" value="Cation efflux protein transmembrane domain-like"/>
    <property type="match status" value="1"/>
</dbReference>
<dbReference type="GO" id="GO:0007186">
    <property type="term" value="P:G protein-coupled receptor signaling pathway"/>
    <property type="evidence" value="ECO:0007669"/>
    <property type="project" value="InterPro"/>
</dbReference>
<dbReference type="InterPro" id="IPR036291">
    <property type="entry name" value="NAD(P)-bd_dom_sf"/>
</dbReference>
<feature type="compositionally biased region" description="Basic and acidic residues" evidence="9">
    <location>
        <begin position="3677"/>
        <end position="3687"/>
    </location>
</feature>
<feature type="transmembrane region" description="Helical" evidence="10">
    <location>
        <begin position="1597"/>
        <end position="1616"/>
    </location>
</feature>
<feature type="region of interest" description="Disordered" evidence="9">
    <location>
        <begin position="3677"/>
        <end position="3696"/>
    </location>
</feature>
<feature type="domain" description="GPR180/TMEM145 transmembrane" evidence="13">
    <location>
        <begin position="615"/>
        <end position="818"/>
    </location>
</feature>
<feature type="compositionally biased region" description="Basic and acidic residues" evidence="9">
    <location>
        <begin position="351"/>
        <end position="367"/>
    </location>
</feature>
<dbReference type="Gene3D" id="3.40.50.150">
    <property type="entry name" value="Vaccinia Virus protein VP39"/>
    <property type="match status" value="1"/>
</dbReference>
<feature type="transmembrane region" description="Helical" evidence="10">
    <location>
        <begin position="2722"/>
        <end position="2745"/>
    </location>
</feature>
<evidence type="ECO:0000259" key="13">
    <source>
        <dbReference type="Pfam" id="PF10192"/>
    </source>
</evidence>
<evidence type="ECO:0000256" key="6">
    <source>
        <dbReference type="ARBA" id="ARBA00023136"/>
    </source>
</evidence>
<dbReference type="InterPro" id="IPR025799">
    <property type="entry name" value="Arg_MeTrfase"/>
</dbReference>
<feature type="transmembrane region" description="Helical" evidence="10">
    <location>
        <begin position="731"/>
        <end position="754"/>
    </location>
</feature>
<organism evidence="14 15">
    <name type="scientific">Polarella glacialis</name>
    <name type="common">Dinoflagellate</name>
    <dbReference type="NCBI Taxonomy" id="89957"/>
    <lineage>
        <taxon>Eukaryota</taxon>
        <taxon>Sar</taxon>
        <taxon>Alveolata</taxon>
        <taxon>Dinophyceae</taxon>
        <taxon>Suessiales</taxon>
        <taxon>Suessiaceae</taxon>
        <taxon>Polarella</taxon>
    </lineage>
</organism>
<feature type="compositionally biased region" description="Basic and acidic residues" evidence="9">
    <location>
        <begin position="1333"/>
        <end position="1348"/>
    </location>
</feature>
<feature type="domain" description="Cation efflux protein transmembrane" evidence="12">
    <location>
        <begin position="3400"/>
        <end position="3620"/>
    </location>
</feature>
<evidence type="ECO:0000259" key="11">
    <source>
        <dbReference type="Pfam" id="PF01073"/>
    </source>
</evidence>
<dbReference type="InterPro" id="IPR002225">
    <property type="entry name" value="3Beta_OHSteriod_DH/Estase"/>
</dbReference>
<evidence type="ECO:0000313" key="15">
    <source>
        <dbReference type="Proteomes" id="UP000654075"/>
    </source>
</evidence>
<feature type="domain" description="3-beta hydroxysteroid dehydrogenase/isomerase" evidence="11">
    <location>
        <begin position="2835"/>
        <end position="3082"/>
    </location>
</feature>
<dbReference type="GO" id="GO:0032259">
    <property type="term" value="P:methylation"/>
    <property type="evidence" value="ECO:0007669"/>
    <property type="project" value="UniProtKB-KW"/>
</dbReference>
<keyword evidence="7" id="KW-0808">Transferase</keyword>
<dbReference type="SUPFAM" id="SSF50985">
    <property type="entry name" value="RCC1/BLIP-II"/>
    <property type="match status" value="1"/>
</dbReference>
<dbReference type="CDD" id="cd21075">
    <property type="entry name" value="DBD_XPA-like"/>
    <property type="match status" value="1"/>
</dbReference>
<dbReference type="Proteomes" id="UP000654075">
    <property type="component" value="Unassembled WGS sequence"/>
</dbReference>
<dbReference type="GO" id="GO:0016616">
    <property type="term" value="F:oxidoreductase activity, acting on the CH-OH group of donors, NAD or NADP as acceptor"/>
    <property type="evidence" value="ECO:0007669"/>
    <property type="project" value="InterPro"/>
</dbReference>
<dbReference type="InterPro" id="IPR027469">
    <property type="entry name" value="Cation_efflux_TMD_sf"/>
</dbReference>
<evidence type="ECO:0000256" key="9">
    <source>
        <dbReference type="SAM" id="MobiDB-lite"/>
    </source>
</evidence>
<evidence type="ECO:0000313" key="14">
    <source>
        <dbReference type="EMBL" id="CAE8585239.1"/>
    </source>
</evidence>
<feature type="compositionally biased region" description="Basic residues" evidence="9">
    <location>
        <begin position="932"/>
        <end position="944"/>
    </location>
</feature>
<feature type="region of interest" description="Disordered" evidence="9">
    <location>
        <begin position="1189"/>
        <end position="1231"/>
    </location>
</feature>
<dbReference type="PROSITE" id="PS51678">
    <property type="entry name" value="SAM_MT_PRMT"/>
    <property type="match status" value="1"/>
</dbReference>
<dbReference type="SUPFAM" id="SSF51735">
    <property type="entry name" value="NAD(P)-binding Rossmann-fold domains"/>
    <property type="match status" value="1"/>
</dbReference>
<dbReference type="InterPro" id="IPR029063">
    <property type="entry name" value="SAM-dependent_MTases_sf"/>
</dbReference>
<dbReference type="Gene3D" id="2.70.160.11">
    <property type="entry name" value="Hnrnp arginine n-methyltransferase1"/>
    <property type="match status" value="1"/>
</dbReference>
<feature type="transmembrane region" description="Helical" evidence="10">
    <location>
        <begin position="586"/>
        <end position="609"/>
    </location>
</feature>
<feature type="region of interest" description="Disordered" evidence="9">
    <location>
        <begin position="1313"/>
        <end position="1348"/>
    </location>
</feature>
<dbReference type="InterPro" id="IPR019336">
    <property type="entry name" value="GPR180/TMEM145_TM"/>
</dbReference>
<keyword evidence="2 7" id="KW-0949">S-adenosyl-L-methionine</keyword>
<feature type="coiled-coil region" evidence="8">
    <location>
        <begin position="1012"/>
        <end position="1053"/>
    </location>
</feature>
<feature type="compositionally biased region" description="Polar residues" evidence="9">
    <location>
        <begin position="1146"/>
        <end position="1164"/>
    </location>
</feature>
<dbReference type="Pfam" id="PF01545">
    <property type="entry name" value="Cation_efflux"/>
    <property type="match status" value="1"/>
</dbReference>
<keyword evidence="7" id="KW-0489">Methyltransferase</keyword>
<evidence type="ECO:0000256" key="1">
    <source>
        <dbReference type="ARBA" id="ARBA00004141"/>
    </source>
</evidence>
<dbReference type="Gene3D" id="1.20.1510.10">
    <property type="entry name" value="Cation efflux protein transmembrane domain"/>
    <property type="match status" value="1"/>
</dbReference>
<feature type="transmembrane region" description="Helical" evidence="10">
    <location>
        <begin position="629"/>
        <end position="653"/>
    </location>
</feature>
<feature type="transmembrane region" description="Helical" evidence="10">
    <location>
        <begin position="398"/>
        <end position="417"/>
    </location>
</feature>
<dbReference type="GO" id="GO:0019236">
    <property type="term" value="P:response to pheromone"/>
    <property type="evidence" value="ECO:0007669"/>
    <property type="project" value="InterPro"/>
</dbReference>
<evidence type="ECO:0000256" key="8">
    <source>
        <dbReference type="SAM" id="Coils"/>
    </source>
</evidence>
<dbReference type="GO" id="GO:0008324">
    <property type="term" value="F:monoatomic cation transmembrane transporter activity"/>
    <property type="evidence" value="ECO:0007669"/>
    <property type="project" value="InterPro"/>
</dbReference>
<name>A0A813D9U0_POLGL</name>
<evidence type="ECO:0000256" key="3">
    <source>
        <dbReference type="ARBA" id="ARBA00022692"/>
    </source>
</evidence>
<dbReference type="Gene3D" id="2.130.10.30">
    <property type="entry name" value="Regulator of chromosome condensation 1/beta-lactamase-inhibitor protein II"/>
    <property type="match status" value="3"/>
</dbReference>
<evidence type="ECO:0000256" key="5">
    <source>
        <dbReference type="ARBA" id="ARBA00023002"/>
    </source>
</evidence>
<feature type="compositionally biased region" description="Gly residues" evidence="9">
    <location>
        <begin position="1189"/>
        <end position="1200"/>
    </location>
</feature>
<dbReference type="Pfam" id="PF06325">
    <property type="entry name" value="PrmA"/>
    <property type="match status" value="1"/>
</dbReference>
<dbReference type="GO" id="GO:0016274">
    <property type="term" value="F:protein-arginine N-methyltransferase activity"/>
    <property type="evidence" value="ECO:0007669"/>
    <property type="project" value="InterPro"/>
</dbReference>
<dbReference type="Gene3D" id="3.40.50.720">
    <property type="entry name" value="NAD(P)-binding Rossmann-like Domain"/>
    <property type="match status" value="1"/>
</dbReference>
<dbReference type="SUPFAM" id="SSF53335">
    <property type="entry name" value="S-adenosyl-L-methionine-dependent methyltransferases"/>
    <property type="match status" value="1"/>
</dbReference>
<keyword evidence="5" id="KW-0560">Oxidoreductase</keyword>
<proteinExistence type="predicted"/>
<evidence type="ECO:0000256" key="10">
    <source>
        <dbReference type="SAM" id="Phobius"/>
    </source>
</evidence>
<feature type="region of interest" description="Disordered" evidence="9">
    <location>
        <begin position="1134"/>
        <end position="1165"/>
    </location>
</feature>
<dbReference type="InterPro" id="IPR050425">
    <property type="entry name" value="NAD(P)_dehydrat-like"/>
</dbReference>
<protein>
    <submittedName>
        <fullName evidence="14">Uncharacterized protein</fullName>
    </submittedName>
</protein>
<dbReference type="GO" id="GO:0016020">
    <property type="term" value="C:membrane"/>
    <property type="evidence" value="ECO:0007669"/>
    <property type="project" value="UniProtKB-SubCell"/>
</dbReference>
<evidence type="ECO:0000256" key="4">
    <source>
        <dbReference type="ARBA" id="ARBA00022989"/>
    </source>
</evidence>
<feature type="region of interest" description="Disordered" evidence="9">
    <location>
        <begin position="342"/>
        <end position="367"/>
    </location>
</feature>
<reference evidence="14" key="1">
    <citation type="submission" date="2021-02" db="EMBL/GenBank/DDBJ databases">
        <authorList>
            <person name="Dougan E. K."/>
            <person name="Rhodes N."/>
            <person name="Thang M."/>
            <person name="Chan C."/>
        </authorList>
    </citation>
    <scope>NUCLEOTIDE SEQUENCE</scope>
</reference>
<feature type="transmembrane region" description="Helical" evidence="10">
    <location>
        <begin position="698"/>
        <end position="719"/>
    </location>
</feature>
<dbReference type="PANTHER" id="PTHR10366">
    <property type="entry name" value="NAD DEPENDENT EPIMERASE/DEHYDRATASE"/>
    <property type="match status" value="1"/>
</dbReference>
<dbReference type="InterPro" id="IPR009091">
    <property type="entry name" value="RCC1/BLIP-II"/>
</dbReference>
<evidence type="ECO:0000256" key="7">
    <source>
        <dbReference type="PROSITE-ProRule" id="PRU01015"/>
    </source>
</evidence>
<keyword evidence="15" id="KW-1185">Reference proteome</keyword>
<comment type="caution">
    <text evidence="14">The sequence shown here is derived from an EMBL/GenBank/DDBJ whole genome shotgun (WGS) entry which is preliminary data.</text>
</comment>
<dbReference type="OrthoDB" id="439788at2759"/>
<dbReference type="EMBL" id="CAJNNV010001525">
    <property type="protein sequence ID" value="CAE8585239.1"/>
    <property type="molecule type" value="Genomic_DNA"/>
</dbReference>
<evidence type="ECO:0000256" key="2">
    <source>
        <dbReference type="ARBA" id="ARBA00022691"/>
    </source>
</evidence>
<feature type="region of interest" description="Disordered" evidence="9">
    <location>
        <begin position="1495"/>
        <end position="1523"/>
    </location>
</feature>
<dbReference type="Pfam" id="PF10192">
    <property type="entry name" value="GPR180-TMEM145_TM"/>
    <property type="match status" value="1"/>
</dbReference>
<keyword evidence="6 10" id="KW-0472">Membrane</keyword>
<keyword evidence="3 10" id="KW-0812">Transmembrane</keyword>
<keyword evidence="4 10" id="KW-1133">Transmembrane helix</keyword>
<feature type="transmembrane region" description="Helical" evidence="10">
    <location>
        <begin position="800"/>
        <end position="826"/>
    </location>
</feature>
<evidence type="ECO:0000259" key="12">
    <source>
        <dbReference type="Pfam" id="PF01545"/>
    </source>
</evidence>
<dbReference type="InterPro" id="IPR058533">
    <property type="entry name" value="Cation_efflux_TM"/>
</dbReference>
<feature type="transmembrane region" description="Helical" evidence="10">
    <location>
        <begin position="1434"/>
        <end position="1455"/>
    </location>
</feature>
<dbReference type="FunFam" id="3.40.50.720:FF:000085">
    <property type="entry name" value="Dihydroflavonol reductase"/>
    <property type="match status" value="1"/>
</dbReference>
<sequence length="3794" mass="410223">SGLPSGFICPPRLKGREGSTVEEANDWYFAMLNDTQRNDFFRESLRACRVEGKTVLDVGAGCGLLSMMAAELGAKRVIAVEAQRDMAQLARRNVAQNGWSDVIRVVHGDSHDLVLPESELADVVVSETLGTLMLGEGILQNLSHACARLAKPSASVVPSLGAQHATLISSTALQALSSAPTTASCGFDLSATDGLRDTACLFFSKRRGIRLGSIPDVVEMSRRITILSVDFKQTLVQDVPRSRTFEIEATCDGPVHAVVASWEVWDAQEPRARRVATHFDVTRDEQWGLARDLHWGQAVQFLEDHGESRSRGRGAPPAPFVVRAGERLLLDVRFSTPARLPVPPLSSSDLSPDKRSRDETAAATGEKRRATCALTGKWVFVHPLQRWSRQRVRQMAPFVPAWGVVFLLMALLLLTLVQPCGAMLKTGSAAVAPNRTMFLAKFCFSFDPKDTWTVTPLGWRFSKPPIGSLSLSVQAPDLEIGRVVHVLVFDDEDHSYLGPSDAWEALSCEEKLRHAKNVFTIDHEMNHFEVRVHGHLRPRFWYVALSDCSGMETELPVIVNYEVHAQNYLYGQWAQEFSADKRLAPYAFLFSAGVFGLLAAAQIRANIVLSSNASDDIASSKAAHPFARMLAAGILLQLAASVLAVVHSMCYAYNGQGSLVAHIASLMLSESSNFILVSLLLLVSQGKCISYVMVAADVLRMCRLLGPFLLSCGLLELWGDFATSRTATTDYVYTSPCGWAIISVHLVLLGMYIANMKKTLVFEGNRGDGHFYRTWGVAFGVWFLALPVVALLSKVILAPYVCYVVSVSVTQSVSALVYGALVVGLWPENRQTAFKLIAATPEEILETCVTPPTRRQEASWPAELCQADLSGGSFQWLSSVVHSALEGLGVRRTELREFWAHSALEVMELPRLLKAASESRAARLKRSDGTGRKAKQGSRSRKSHPPPELIVDPSRKPIPRHVAGSVMLAGGMRWPSFPALSIYRLQLCTVGSLQLKAFGSPAPTPEAVDRAMRAAEAALSSAAEQRQAAREVKQKAENQLSRAKQLRQSSEASERRAIGAQAAARAMWTRAEEAKSAAAAATVTAKAARTAEQRAQAKLQAATLEKAQVDHGMMEVVDLKHELMSIERRDQAALAEAKHATDEADSQSIESESEQAKVTQQRSSEAGHLMHIAEKMHAEAMTAMGAGRLVGRGSSKGSGPTGQAAASSEGRRTPVGAEGPEHRSYSVSDSEQRVKAAAAAAAKAASENAAAEKQVAELKEWKAKAKQQLRAAEAEASNAQVAKAKEEVKELIKAKARVREAQEQMAVTEAAREENEKQLASLRESRPATADAAAERGKLREAQDQAEEAQRRAAKMAAAKALVERELVTLKASLAERQDTQAASAARQDSRYERLEHRLADAESREEAAARDEAAAQEEEAAVLAKSAQLARNFLALAVFAAIALLMALASLMAYRRAKDQLSSKQTALGEVQTRISSKLSNIEQMKKHQLDRFGHSPAGSQSFCSREDSLVGATSPKPDDTPEMKLPLLRRLSSSLAALPAAGSSSSNFAQALGRQSTSSCGSDFRSKLLDDGRHELLDEGRHCAEIPKSNRGASALDVFGISSLLSFLLCSVFLRTHLHATVNFLRRCLKEGSQPHRTFQVTRVQAEGMLHVSLVGIGGDKIAEGTWHRSCKMLELFKLAYRSKPGLQIKLLHGSSKLSPQMSLDILDQNLGCVSLTIIYVNKVAQKKQSSSMGDAFAAIKDDGSVVSWGAAVYGGDSSSVADKLQGGVLQVIGNRYAFAAIKDDGSVVSWGNADSGGDSSSVADKLQSGVLQVVGNRYAFAAIKDDGSVVSWGITDFGGDTSSVADKLQEGVLQVVGTQHAFAAIKDDGSVVSWGSAYEGVDSSSVADKLQSGVVQLVGNEGAFAAIKDDGSVVSWGTAGVGGDTSLVADKLQEGVLQVVGNEEAFAAIKDNGSVVSWGSAYEGGESCSVADKLQSSVAQVIGNKGAFAAIKDDGSVVSWGVEISGGNSSSVADKLQEGVLQVVGTQHAFAAIKDDGSVVSWGSAYEGGDSSSVADKLHSGVVQVVGNKGAFAAIKDDESVVSWGNADVGGDTSLVADRLQEGVVQVVGNRYAFTAIKDDGSVVSWGSADDGGESSSVADKLQRLSVFRDREFGLRKELFPDGIVSSPNRLEHLKRINLWPGPGGSSADLRRALALLRLWEEIAQAVPQTSFHTIMEMPRQLSRPWALLAAACVVAVFAQSDSDLSPALRAELSPALRARHVAGEGRALQSYYQCTLRAARLLPTPSLTEYDKCFTGKFSENSSVDWGLPGAELQALADCWCANNVSIAVNDYVCCGHNSFSRMCSLDCNPDCSTELAKQCIQDCPPMCLEASEYVVEANLCDRCSADTCFPVLKCLTAYAENLTQSGQLERTCEESDFLESPELKGYWDCWRNMPKHSSHWNVLSSSVHCTCREGMIQLAKRTDCCKSASYGGGVCEATCPSEKTCSSQEAQTCIFKCQKLCQASNPSPSAECNDQCVGTNAPCRDYLGCRTPFSTGYVCDDGRWPDSSSGCCVDNTTEQVGCPKLCETQFVWRLDRRQGIPWWARWNDGSGVVYQCTCGDCPARTDKAIADVKQTVEESIWDNGQVMLVDIARREGMQLGPNSRMQELMVQRNVAVTDILKTYTNDNSAEAQSMIDSVNKKYAALIAEAANSYPDDGSGKRDDWGPDGEQEKTITTFIVVIVACTVAVLLAICTAVYCCFRRRPSKTPLGDFVGSNENVVIGSPVPIEEGAGDGGGFHDLEGCNWKWGGAPMRNLNGGQVSAKSLIFLLFRMPGVDAEIAAAGRMAAVYLVTGATGFVGSWCVKTLLDNGCSVRGTVRDPSAQKCDFLRQLKGAEQRLQLVKADLLDGEEAWRKVVRGCSVVLHTASPFVVEGVPAGEEEDFFVKPAVEGTESVIRACIVERVARVVLTSSLAAIGYGHDGDEGGNPKLTAPGYDERQWSNLDGLTLPQDMYVKSKTLAEMKAWELVKNTSVQLCVVNPGLVLGPFLSLDTSSGSLVVLRALLNKEYPAVPNIPFSCVDVRDVARMHFLAATSLAAAGKRFLCVSTPVSVSMHEMALSLDAAGFDVPTGQMPEWVLRALALVDAKVGNVTKSLGQTHYTNAINGNELMGGCWIDYRTSVKDQAQSMILAGIGKHKSADTLMSCLACAGDGDDEDEEEETSRLEYAGVTLDMSGEKPGILAFQLQDSTTLQSVSNIMGDIRAVELAEVQDPDDIWILGSEARKKFNLTIDDLKELGENYILKESPYEADQEPFRQYALKDVVALALRKYGEQSLLEHFYNRYLIRQVAEDVDLSRKLYGHQFHSEEECDLPATPLRAGNPPGGTAGKIGQKSYWYNAPSTTTPEGWQSVMQGLRTNSLICAAKGSVWYMTGSHVVFADWMHSIADVANYSYRLMELNRSARHRDVAHPYGYAPLRYITADRSFVFLGFVGGVCPLIHGFAELLHAHQGAVQLGDHLAAPALVFLICGMLEGAAVKAAYLEILGQANREQVGTRGRGVLAGLQQVRRYLKEGRDVMSTATFTEATSGVLGAGVGLVGLGLSWQLQSAVPDIAASILMASMVCGVSQFLLRKSGNALLGQTLPRWRVKALVEQLEAHAAVVNVYDVKTEMVGTDTVRFKAEVQFNPQAVTERILGRRSESPEETRTSSSDGELARWQGRDPQLAHAILSQRLRDILPQLQNGVLTMDLPGRAEAIAMSQNAKAREHDATAAWLYRNNGLFYEALAWELKDVERVIRAELGDFKNVHIDLEPW</sequence>
<dbReference type="GO" id="GO:0006694">
    <property type="term" value="P:steroid biosynthetic process"/>
    <property type="evidence" value="ECO:0007669"/>
    <property type="project" value="InterPro"/>
</dbReference>
<gene>
    <name evidence="14" type="ORF">PGLA1383_LOCUS4149</name>
</gene>
<feature type="non-terminal residue" evidence="14">
    <location>
        <position position="3794"/>
    </location>
</feature>
<dbReference type="Pfam" id="PF01073">
    <property type="entry name" value="3Beta_HSD"/>
    <property type="match status" value="1"/>
</dbReference>
<feature type="transmembrane region" description="Helical" evidence="10">
    <location>
        <begin position="774"/>
        <end position="793"/>
    </location>
</feature>